<keyword evidence="4 8" id="KW-0812">Transmembrane</keyword>
<evidence type="ECO:0000256" key="7">
    <source>
        <dbReference type="ARBA" id="ARBA00023136"/>
    </source>
</evidence>
<dbReference type="PANTHER" id="PTHR30614:SF0">
    <property type="entry name" value="L-CYSTINE TRANSPORT SYSTEM PERMEASE PROTEIN TCYL"/>
    <property type="match status" value="1"/>
</dbReference>
<comment type="similarity">
    <text evidence="8">Belongs to the binding-protein-dependent transport system permease family.</text>
</comment>
<evidence type="ECO:0000313" key="12">
    <source>
        <dbReference type="Proteomes" id="UP001500851"/>
    </source>
</evidence>
<feature type="transmembrane region" description="Helical" evidence="8">
    <location>
        <begin position="175"/>
        <end position="193"/>
    </location>
</feature>
<comment type="subcellular location">
    <subcellularLocation>
        <location evidence="1 8">Cell membrane</location>
        <topology evidence="1 8">Multi-pass membrane protein</topology>
    </subcellularLocation>
</comment>
<dbReference type="Proteomes" id="UP001500851">
    <property type="component" value="Unassembled WGS sequence"/>
</dbReference>
<dbReference type="PANTHER" id="PTHR30614">
    <property type="entry name" value="MEMBRANE COMPONENT OF AMINO ACID ABC TRANSPORTER"/>
    <property type="match status" value="1"/>
</dbReference>
<reference evidence="11 12" key="1">
    <citation type="journal article" date="2019" name="Int. J. Syst. Evol. Microbiol.">
        <title>The Global Catalogue of Microorganisms (GCM) 10K type strain sequencing project: providing services to taxonomists for standard genome sequencing and annotation.</title>
        <authorList>
            <consortium name="The Broad Institute Genomics Platform"/>
            <consortium name="The Broad Institute Genome Sequencing Center for Infectious Disease"/>
            <person name="Wu L."/>
            <person name="Ma J."/>
        </authorList>
    </citation>
    <scope>NUCLEOTIDE SEQUENCE [LARGE SCALE GENOMIC DNA]</scope>
    <source>
        <strain evidence="11 12">JCM 14736</strain>
    </source>
</reference>
<evidence type="ECO:0000256" key="3">
    <source>
        <dbReference type="ARBA" id="ARBA00022475"/>
    </source>
</evidence>
<evidence type="ECO:0000256" key="9">
    <source>
        <dbReference type="SAM" id="MobiDB-lite"/>
    </source>
</evidence>
<gene>
    <name evidence="11" type="ORF">GCM10009768_27700</name>
</gene>
<feature type="transmembrane region" description="Helical" evidence="8">
    <location>
        <begin position="65"/>
        <end position="86"/>
    </location>
</feature>
<feature type="domain" description="ABC transmembrane type-1" evidence="10">
    <location>
        <begin position="20"/>
        <end position="221"/>
    </location>
</feature>
<feature type="region of interest" description="Disordered" evidence="9">
    <location>
        <begin position="231"/>
        <end position="266"/>
    </location>
</feature>
<sequence>MTIIDFGAVGKYAVGLLPYIPITLALSVLATLLGTAIGLVMALIKMSRIPVLRQVNAVFVSYLRGTPVLVQLLLNVNAVPIAVLMINQAAGTSFDALALSPFLVAAITFAFAEAAYASETIRAALLSVDRREIEAAQSLGMTPWQTLTRITIPNASVVAFPTLVSQFIGMLKQSSLAFVVSVIEVTAYAKILGGRDYHYFEAYLATAIIYWGLTVVIEQVTRVVERRMQRPIPRSRRGRGGADPAGIRGSGGRPAALDPKTAEVPA</sequence>
<protein>
    <submittedName>
        <fullName evidence="11">Amino acid ABC transporter permease</fullName>
    </submittedName>
</protein>
<evidence type="ECO:0000313" key="11">
    <source>
        <dbReference type="EMBL" id="GAA1797181.1"/>
    </source>
</evidence>
<name>A0ABN2LQY6_9MICO</name>
<dbReference type="InterPro" id="IPR010065">
    <property type="entry name" value="AA_ABC_transptr_permease_3TM"/>
</dbReference>
<keyword evidence="2 8" id="KW-0813">Transport</keyword>
<feature type="transmembrane region" description="Helical" evidence="8">
    <location>
        <begin position="98"/>
        <end position="117"/>
    </location>
</feature>
<evidence type="ECO:0000256" key="6">
    <source>
        <dbReference type="ARBA" id="ARBA00022989"/>
    </source>
</evidence>
<keyword evidence="5" id="KW-0029">Amino-acid transport</keyword>
<dbReference type="SUPFAM" id="SSF161098">
    <property type="entry name" value="MetI-like"/>
    <property type="match status" value="1"/>
</dbReference>
<evidence type="ECO:0000259" key="10">
    <source>
        <dbReference type="PROSITE" id="PS50928"/>
    </source>
</evidence>
<evidence type="ECO:0000256" key="5">
    <source>
        <dbReference type="ARBA" id="ARBA00022970"/>
    </source>
</evidence>
<keyword evidence="3" id="KW-1003">Cell membrane</keyword>
<feature type="transmembrane region" description="Helical" evidence="8">
    <location>
        <begin position="199"/>
        <end position="220"/>
    </location>
</feature>
<keyword evidence="7 8" id="KW-0472">Membrane</keyword>
<dbReference type="InterPro" id="IPR000515">
    <property type="entry name" value="MetI-like"/>
</dbReference>
<dbReference type="NCBIfam" id="TIGR01726">
    <property type="entry name" value="HEQRo_perm_3TM"/>
    <property type="match status" value="1"/>
</dbReference>
<dbReference type="PROSITE" id="PS50928">
    <property type="entry name" value="ABC_TM1"/>
    <property type="match status" value="1"/>
</dbReference>
<dbReference type="Gene3D" id="1.10.3720.10">
    <property type="entry name" value="MetI-like"/>
    <property type="match status" value="1"/>
</dbReference>
<evidence type="ECO:0000256" key="2">
    <source>
        <dbReference type="ARBA" id="ARBA00022448"/>
    </source>
</evidence>
<feature type="transmembrane region" description="Helical" evidence="8">
    <location>
        <begin position="20"/>
        <end position="44"/>
    </location>
</feature>
<keyword evidence="12" id="KW-1185">Reference proteome</keyword>
<dbReference type="Pfam" id="PF00528">
    <property type="entry name" value="BPD_transp_1"/>
    <property type="match status" value="1"/>
</dbReference>
<accession>A0ABN2LQY6</accession>
<organism evidence="11 12">
    <name type="scientific">Leucobacter iarius</name>
    <dbReference type="NCBI Taxonomy" id="333963"/>
    <lineage>
        <taxon>Bacteria</taxon>
        <taxon>Bacillati</taxon>
        <taxon>Actinomycetota</taxon>
        <taxon>Actinomycetes</taxon>
        <taxon>Micrococcales</taxon>
        <taxon>Microbacteriaceae</taxon>
        <taxon>Leucobacter</taxon>
    </lineage>
</organism>
<evidence type="ECO:0000256" key="4">
    <source>
        <dbReference type="ARBA" id="ARBA00022692"/>
    </source>
</evidence>
<dbReference type="EMBL" id="BAAAOB010000004">
    <property type="protein sequence ID" value="GAA1797181.1"/>
    <property type="molecule type" value="Genomic_DNA"/>
</dbReference>
<dbReference type="InterPro" id="IPR043429">
    <property type="entry name" value="ArtM/GltK/GlnP/TcyL/YhdX-like"/>
</dbReference>
<evidence type="ECO:0000256" key="1">
    <source>
        <dbReference type="ARBA" id="ARBA00004651"/>
    </source>
</evidence>
<dbReference type="CDD" id="cd06261">
    <property type="entry name" value="TM_PBP2"/>
    <property type="match status" value="1"/>
</dbReference>
<comment type="caution">
    <text evidence="11">The sequence shown here is derived from an EMBL/GenBank/DDBJ whole genome shotgun (WGS) entry which is preliminary data.</text>
</comment>
<dbReference type="RefSeq" id="WP_344033147.1">
    <property type="nucleotide sequence ID" value="NZ_BAAAOB010000004.1"/>
</dbReference>
<evidence type="ECO:0000256" key="8">
    <source>
        <dbReference type="RuleBase" id="RU363032"/>
    </source>
</evidence>
<dbReference type="InterPro" id="IPR035906">
    <property type="entry name" value="MetI-like_sf"/>
</dbReference>
<proteinExistence type="inferred from homology"/>
<keyword evidence="6 8" id="KW-1133">Transmembrane helix</keyword>